<feature type="transmembrane region" description="Helical" evidence="6">
    <location>
        <begin position="16"/>
        <end position="35"/>
    </location>
</feature>
<feature type="domain" description="HAMP" evidence="9">
    <location>
        <begin position="464"/>
        <end position="509"/>
    </location>
</feature>
<dbReference type="GO" id="GO:0007165">
    <property type="term" value="P:signal transduction"/>
    <property type="evidence" value="ECO:0007669"/>
    <property type="project" value="UniProtKB-KW"/>
</dbReference>
<accession>A0AAX1UQK2</accession>
<dbReference type="CDD" id="cd11386">
    <property type="entry name" value="MCP_signal"/>
    <property type="match status" value="1"/>
</dbReference>
<keyword evidence="6" id="KW-0472">Membrane</keyword>
<evidence type="ECO:0000256" key="5">
    <source>
        <dbReference type="SAM" id="MobiDB-lite"/>
    </source>
</evidence>
<dbReference type="SMART" id="SM00283">
    <property type="entry name" value="MA"/>
    <property type="match status" value="1"/>
</dbReference>
<proteinExistence type="inferred from homology"/>
<evidence type="ECO:0000313" key="10">
    <source>
        <dbReference type="EMBL" id="RHZ98030.1"/>
    </source>
</evidence>
<sequence>MNRTDPSRLWRFKQPLVLLGMPLPMLLGIATALWLNHEGALRATEQQTQAFSRLIAAEGRAALAFRDGHRLSQLFGAAAATYPGETFSALAMDVEGRVIASMPADLAGAENLQAQALSAMTAGAPVKAKGGTSIAIPVTREGDDSLAGVFAVSLPALNGSYTLLMPATALVAGLMISIGIAGHLWRRRKETERLLIETTRRIKNNQRPDATAMTRIELSIPTLADELDALSAALQGEREQFEAAHSRAMALDALPAPWILVASDGRVLMMNHPARQVVAGLPEPLLEGQPVASLHHDLARAWPDRTGRTMSLAIEGRQYQVTRAAVGATGAEVLSFTDRTEETQLDLLLQGVIREAIAATYDIRGQMIEASDGFAKLFGSSGASLRSLLEATPDSAELLAAVERDGEGRSFLSREGYGSDQVQVGISILRRPGGGNLVLVTEIRHQYAQAPTVAAADQPPPAPERLISALRQLAQGDLGSRLDHPLPEPFEALRPDFNSALQGLASLVEDVISAAESIRNEARDISSAAQSLAQRTESTAATLEETAAALDGLTVSVRSAADGAAEADRVVADARANAEESGHVVVETVAAMDMIAASSDKITSIVKVIDDIAFQTNLLALNAGVEAARAGDAGRGFAVVASEVRALAQRSSEAAREITDLILKSGNQVRRGVDLVGKTGDALKQIVSSVSEISTLVSDIAVSSRQQSVSLAEINCAVNNLDQSTQQNAARLEEATAASESLTTSANALFETVQQFHLDAPPKRNRPTPPLTAATPHNSRALARAEPGWEDF</sequence>
<dbReference type="PROSITE" id="PS50111">
    <property type="entry name" value="CHEMOTAXIS_TRANSDUC_2"/>
    <property type="match status" value="1"/>
</dbReference>
<dbReference type="GO" id="GO:0016020">
    <property type="term" value="C:membrane"/>
    <property type="evidence" value="ECO:0007669"/>
    <property type="project" value="UniProtKB-SubCell"/>
</dbReference>
<gene>
    <name evidence="10" type="ORF">D1114_02120</name>
</gene>
<dbReference type="Proteomes" id="UP000266305">
    <property type="component" value="Unassembled WGS sequence"/>
</dbReference>
<dbReference type="PROSITE" id="PS50885">
    <property type="entry name" value="HAMP"/>
    <property type="match status" value="1"/>
</dbReference>
<dbReference type="PROSITE" id="PS50192">
    <property type="entry name" value="T_SNARE"/>
    <property type="match status" value="1"/>
</dbReference>
<evidence type="ECO:0000256" key="4">
    <source>
        <dbReference type="PROSITE-ProRule" id="PRU00284"/>
    </source>
</evidence>
<evidence type="ECO:0000256" key="2">
    <source>
        <dbReference type="ARBA" id="ARBA00022500"/>
    </source>
</evidence>
<dbReference type="Gene3D" id="1.10.287.950">
    <property type="entry name" value="Methyl-accepting chemotaxis protein"/>
    <property type="match status" value="1"/>
</dbReference>
<dbReference type="GO" id="GO:0006935">
    <property type="term" value="P:chemotaxis"/>
    <property type="evidence" value="ECO:0007669"/>
    <property type="project" value="UniProtKB-KW"/>
</dbReference>
<evidence type="ECO:0000259" key="7">
    <source>
        <dbReference type="PROSITE" id="PS50111"/>
    </source>
</evidence>
<comment type="similarity">
    <text evidence="3">Belongs to the methyl-accepting chemotaxis (MCP) protein family.</text>
</comment>
<name>A0AAX1UQK2_CERSP</name>
<dbReference type="EMBL" id="QWGP01000002">
    <property type="protein sequence ID" value="RHZ98030.1"/>
    <property type="molecule type" value="Genomic_DNA"/>
</dbReference>
<dbReference type="Pfam" id="PF00015">
    <property type="entry name" value="MCPsignal"/>
    <property type="match status" value="1"/>
</dbReference>
<dbReference type="PANTHER" id="PTHR43531">
    <property type="entry name" value="PROTEIN ICFG"/>
    <property type="match status" value="1"/>
</dbReference>
<dbReference type="AlphaFoldDB" id="A0AAX1UQK2"/>
<dbReference type="InterPro" id="IPR000727">
    <property type="entry name" value="T_SNARE_dom"/>
</dbReference>
<protein>
    <submittedName>
        <fullName evidence="10">Methyl-accepting chemotaxis protein</fullName>
    </submittedName>
</protein>
<comment type="caution">
    <text evidence="10">The sequence shown here is derived from an EMBL/GenBank/DDBJ whole genome shotgun (WGS) entry which is preliminary data.</text>
</comment>
<feature type="domain" description="Methyl-accepting transducer" evidence="7">
    <location>
        <begin position="514"/>
        <end position="743"/>
    </location>
</feature>
<reference evidence="10 11" key="1">
    <citation type="submission" date="2018-08" db="EMBL/GenBank/DDBJ databases">
        <title>Draft genome sequence of Rhodobacter sphaeroides FY.</title>
        <authorList>
            <person name="Rayyan A."/>
            <person name="Meyer T.E."/>
            <person name="Kyndt J.A."/>
        </authorList>
    </citation>
    <scope>NUCLEOTIDE SEQUENCE [LARGE SCALE GENOMIC DNA]</scope>
    <source>
        <strain evidence="10 11">FY</strain>
    </source>
</reference>
<feature type="transmembrane region" description="Helical" evidence="6">
    <location>
        <begin position="163"/>
        <end position="185"/>
    </location>
</feature>
<dbReference type="InterPro" id="IPR004089">
    <property type="entry name" value="MCPsignal_dom"/>
</dbReference>
<dbReference type="SUPFAM" id="SSF58104">
    <property type="entry name" value="Methyl-accepting chemotaxis protein (MCP) signaling domain"/>
    <property type="match status" value="1"/>
</dbReference>
<evidence type="ECO:0000256" key="1">
    <source>
        <dbReference type="ARBA" id="ARBA00004370"/>
    </source>
</evidence>
<dbReference type="PANTHER" id="PTHR43531:SF11">
    <property type="entry name" value="METHYL-ACCEPTING CHEMOTAXIS PROTEIN 3"/>
    <property type="match status" value="1"/>
</dbReference>
<evidence type="ECO:0000259" key="9">
    <source>
        <dbReference type="PROSITE" id="PS50885"/>
    </source>
</evidence>
<evidence type="ECO:0000259" key="8">
    <source>
        <dbReference type="PROSITE" id="PS50192"/>
    </source>
</evidence>
<keyword evidence="4" id="KW-0807">Transducer</keyword>
<evidence type="ECO:0000256" key="6">
    <source>
        <dbReference type="SAM" id="Phobius"/>
    </source>
</evidence>
<dbReference type="InterPro" id="IPR051310">
    <property type="entry name" value="MCP_chemotaxis"/>
</dbReference>
<dbReference type="RefSeq" id="WP_118999192.1">
    <property type="nucleotide sequence ID" value="NZ_QWGP01000002.1"/>
</dbReference>
<organism evidence="10 11">
    <name type="scientific">Cereibacter sphaeroides</name>
    <name type="common">Rhodobacter sphaeroides</name>
    <dbReference type="NCBI Taxonomy" id="1063"/>
    <lineage>
        <taxon>Bacteria</taxon>
        <taxon>Pseudomonadati</taxon>
        <taxon>Pseudomonadota</taxon>
        <taxon>Alphaproteobacteria</taxon>
        <taxon>Rhodobacterales</taxon>
        <taxon>Paracoccaceae</taxon>
        <taxon>Cereibacter</taxon>
    </lineage>
</organism>
<keyword evidence="2" id="KW-0145">Chemotaxis</keyword>
<evidence type="ECO:0000256" key="3">
    <source>
        <dbReference type="ARBA" id="ARBA00029447"/>
    </source>
</evidence>
<keyword evidence="6" id="KW-1133">Transmembrane helix</keyword>
<dbReference type="InterPro" id="IPR003660">
    <property type="entry name" value="HAMP_dom"/>
</dbReference>
<comment type="subcellular location">
    <subcellularLocation>
        <location evidence="1">Membrane</location>
    </subcellularLocation>
</comment>
<keyword evidence="6" id="KW-0812">Transmembrane</keyword>
<feature type="region of interest" description="Disordered" evidence="5">
    <location>
        <begin position="759"/>
        <end position="792"/>
    </location>
</feature>
<feature type="domain" description="T-SNARE coiled-coil homology" evidence="8">
    <location>
        <begin position="673"/>
        <end position="735"/>
    </location>
</feature>
<evidence type="ECO:0000313" key="11">
    <source>
        <dbReference type="Proteomes" id="UP000266305"/>
    </source>
</evidence>
<dbReference type="FunFam" id="1.10.287.950:FF:000001">
    <property type="entry name" value="Methyl-accepting chemotaxis sensory transducer"/>
    <property type="match status" value="1"/>
</dbReference>